<dbReference type="OrthoDB" id="306339at2"/>
<name>G0GDX0_WINT7</name>
<evidence type="ECO:0000259" key="1">
    <source>
        <dbReference type="SMART" id="SM00382"/>
    </source>
</evidence>
<evidence type="ECO:0000313" key="3">
    <source>
        <dbReference type="Proteomes" id="UP000007254"/>
    </source>
</evidence>
<accession>G0GDX0</accession>
<dbReference type="InterPro" id="IPR027417">
    <property type="entry name" value="P-loop_NTPase"/>
</dbReference>
<dbReference type="SMART" id="SM00382">
    <property type="entry name" value="AAA"/>
    <property type="match status" value="1"/>
</dbReference>
<dbReference type="InterPro" id="IPR003959">
    <property type="entry name" value="ATPase_AAA_core"/>
</dbReference>
<gene>
    <name evidence="2" type="ordered locus">Spith_0316</name>
</gene>
<dbReference type="KEGG" id="stq:Spith_0316"/>
<proteinExistence type="predicted"/>
<reference evidence="2 3" key="1">
    <citation type="submission" date="2011-06" db="EMBL/GenBank/DDBJ databases">
        <title>The complete genome of Spirochaeta thermophila DSM 6578.</title>
        <authorList>
            <consortium name="US DOE Joint Genome Institute (JGI-PGF)"/>
            <person name="Lucas S."/>
            <person name="Lapidus A."/>
            <person name="Bruce D."/>
            <person name="Goodwin L."/>
            <person name="Pitluck S."/>
            <person name="Peters L."/>
            <person name="Kyrpides N."/>
            <person name="Mavromatis K."/>
            <person name="Ivanova N."/>
            <person name="Mikailova N."/>
            <person name="Pagani I."/>
            <person name="Chertkov O."/>
            <person name="Detter J.C."/>
            <person name="Tapia R."/>
            <person name="Han C."/>
            <person name="Land M."/>
            <person name="Hauser L."/>
            <person name="Markowitz V."/>
            <person name="Cheng J.-F."/>
            <person name="Hugenholtz P."/>
            <person name="Woyke T."/>
            <person name="Wu D."/>
            <person name="Spring S."/>
            <person name="Merkhoffer B."/>
            <person name="Schneider S."/>
            <person name="Klenk H.-P."/>
            <person name="Eisen J.A."/>
        </authorList>
    </citation>
    <scope>NUCLEOTIDE SEQUENCE [LARGE SCALE GENOMIC DNA]</scope>
    <source>
        <strain evidence="3">ATCC 700085 / DSM 6578 / Z-1203</strain>
    </source>
</reference>
<dbReference type="PANTHER" id="PTHR43581:SF2">
    <property type="entry name" value="EXCINUCLEASE ATPASE SUBUNIT"/>
    <property type="match status" value="1"/>
</dbReference>
<dbReference type="HOGENOM" id="CLU_045089_0_0_12"/>
<evidence type="ECO:0000313" key="2">
    <source>
        <dbReference type="EMBL" id="AEJ60602.1"/>
    </source>
</evidence>
<dbReference type="Pfam" id="PF13304">
    <property type="entry name" value="AAA_21"/>
    <property type="match status" value="1"/>
</dbReference>
<dbReference type="InterPro" id="IPR051396">
    <property type="entry name" value="Bact_Antivir_Def_Nuclease"/>
</dbReference>
<dbReference type="EMBL" id="CP002903">
    <property type="protein sequence ID" value="AEJ60602.1"/>
    <property type="molecule type" value="Genomic_DNA"/>
</dbReference>
<dbReference type="AlphaFoldDB" id="G0GDX0"/>
<dbReference type="InterPro" id="IPR003593">
    <property type="entry name" value="AAA+_ATPase"/>
</dbReference>
<sequence>MPLTYIKFENFTAFSFLELNLSPGINVFVGTNGTGKTHLIKAAYAACDISKTKDNFADKLIRTFLPSGRMLRRLVKRQQGSSRASLELKREEEQPGEPLRIRISFTNHTENPKSAQTEGVQKWIEYPIEAVYIPVKEMLSAAPGFRSLYAQREIHFEEIYSDLLDRAYRPPLRGPIDRERKKLLEKLNTLIEGNVTIKDEEFFLRNKQGNLEFTLLAEGIRKLGLLWLLIQNGTLLRGSVLFWDEPETNLNPRLYGPLMDILLELHRMGVQIFLTTHDYVILKEIDLRRKKGDEILFHSLYREKETREIRCVSTAEFLELHPNAIVETFADLYDREIKRTLGEDTQE</sequence>
<dbReference type="SUPFAM" id="SSF52540">
    <property type="entry name" value="P-loop containing nucleoside triphosphate hydrolases"/>
    <property type="match status" value="1"/>
</dbReference>
<dbReference type="RefSeq" id="WP_014624002.1">
    <property type="nucleotide sequence ID" value="NC_017583.1"/>
</dbReference>
<protein>
    <submittedName>
        <fullName evidence="2">AAA ATPase</fullName>
    </submittedName>
</protein>
<feature type="domain" description="AAA+ ATPase" evidence="1">
    <location>
        <begin position="22"/>
        <end position="302"/>
    </location>
</feature>
<dbReference type="GO" id="GO:0016887">
    <property type="term" value="F:ATP hydrolysis activity"/>
    <property type="evidence" value="ECO:0007669"/>
    <property type="project" value="InterPro"/>
</dbReference>
<dbReference type="Proteomes" id="UP000007254">
    <property type="component" value="Chromosome"/>
</dbReference>
<dbReference type="GO" id="GO:0005524">
    <property type="term" value="F:ATP binding"/>
    <property type="evidence" value="ECO:0007669"/>
    <property type="project" value="InterPro"/>
</dbReference>
<organism evidence="2 3">
    <name type="scientific">Winmispira thermophila (strain ATCC 700085 / DSM 6578 / Z-1203)</name>
    <name type="common">Spirochaeta thermophila</name>
    <dbReference type="NCBI Taxonomy" id="869211"/>
    <lineage>
        <taxon>Bacteria</taxon>
        <taxon>Pseudomonadati</taxon>
        <taxon>Spirochaetota</taxon>
        <taxon>Spirochaetia</taxon>
        <taxon>Winmispirales</taxon>
        <taxon>Winmispiraceae</taxon>
        <taxon>Winmispira</taxon>
    </lineage>
</organism>
<keyword evidence="3" id="KW-1185">Reference proteome</keyword>
<dbReference type="Gene3D" id="3.40.50.300">
    <property type="entry name" value="P-loop containing nucleotide triphosphate hydrolases"/>
    <property type="match status" value="1"/>
</dbReference>
<dbReference type="STRING" id="869211.Spith_0316"/>
<dbReference type="PANTHER" id="PTHR43581">
    <property type="entry name" value="ATP/GTP PHOSPHATASE"/>
    <property type="match status" value="1"/>
</dbReference>